<dbReference type="KEGG" id="ccam:M5D45_00050"/>
<dbReference type="AlphaFoldDB" id="A0AAE9I2B1"/>
<gene>
    <name evidence="1" type="ORF">M5D45_00050</name>
</gene>
<sequence length="1111" mass="125489">MSQVLRAISPVRAWLVEFLFVREIFDGPRGLPLYRYQVDPSEYRGLAEVLRLHRAHAFHPTYGLSWAAGFCLFVAESFRREYDARDGGWAWARFENRLNCSFTPLQHGELVRQGLNQYWKRPIRQYHGGRDNLLGSLFIEGGLPWPLVQSESHGFGKVVRKGLKYFYRTENGRRTTTDLLADFEQELPQTFRTLETRQLLAGIVEQLMSLATRYPLKNNTDPVQFLDQECPGWRKDFPLPLDEDNARRLISEWLRDAKQHHAEREAARAGMGAFTCNHRLLEQPDGWSIRSDVTIPREVQLPIDPHSFSTTRFELAFFEGDRLLAAAGTAYGQQKDGESGLHVRFLRSQASLNRRQLSDELTLQLLANGSTAHIVRFEGGAIDAQELPLVFECRGDEWWFVASASCSTGSERVRVRIPRNFSYDSNGSVSVCQETDDARWLETSDQLHILSDAGDRYSVTPKCTEGRRNALHLKGNLTSYESVPQMVYAGWPRLEPLLSGEEPQALIQQFANRRLVVPANVAEQLGCIRYTARNAADEVLLQRRFGVVPSGFAIQAFPASSNKAARLVVKNARRLQLQVIDSAIKSRMEVGDQDTSIFLDPLTNDPPSYLTIEARGNSGVDSIRFRLPFPYHGARLIDSGGTATSRRDFTLAELLGLRVALSTSASNGAEFCLQLELNDREGRCARHYFVKAGHTPVLLSLFSYQADMLQMLGAVNDQDAFLRVTVETDRPLLNFRVRRYNGALRWEDQSRFGITGPSETSSVLDVAVEAMLLADPKQAPITISEITSEGVGTGRFRMPAAMQSDGPWLIYPATESSTQFRPALYAPEVAASIPDQIRSLHTAARIFHPVNQPDAINVQIAEMASDLDHSGWQYLADLKQHYRHLPLSAFEAWLALSRNPEALAIGVFRLELDELFCQRIQDELAVIWECIPLPRWVGAYAQFREWLIRQGVPAVLLESVLKNRQAVLPAVVSGVKEVGDYLETGNANNLRKLPIEIILPGWYQQLRRTHEANNRWPTDLGFLLKEWIRRQPLPRAVMSLSVVDFSDAVTFLPIFMAFVTAGQATIDELKANRSRSYVRFAIKMLSDFDKDGWYTPVHSMMVSYLLAVAKA</sequence>
<evidence type="ECO:0000313" key="1">
    <source>
        <dbReference type="EMBL" id="URF04300.1"/>
    </source>
</evidence>
<dbReference type="InterPro" id="IPR047879">
    <property type="entry name" value="YjiT"/>
</dbReference>
<proteinExistence type="predicted"/>
<dbReference type="Proteomes" id="UP001056132">
    <property type="component" value="Chromosome 1"/>
</dbReference>
<reference evidence="1" key="2">
    <citation type="submission" date="2022-05" db="EMBL/GenBank/DDBJ databases">
        <authorList>
            <person name="Kunte H.-J."/>
        </authorList>
    </citation>
    <scope>NUCLEOTIDE SEQUENCE</scope>
    <source>
        <strain evidence="1">G5</strain>
    </source>
</reference>
<name>A0AAE9I2B1_9BURK</name>
<dbReference type="NCBIfam" id="NF038336">
    <property type="entry name" value="YjiT_fam"/>
    <property type="match status" value="1"/>
</dbReference>
<reference evidence="1" key="1">
    <citation type="journal article" date="2022" name="Microbiol. Resour. Announc.">
        <title>Genome Sequence of Cupriavidus campinensis Strain G5, a Member of a Bacterial Consortium Capable of Polyethylene Degradation.</title>
        <authorList>
            <person name="Schneider B."/>
            <person name="Pfeiffer F."/>
            <person name="Dyall-Smith M."/>
            <person name="Kunte H.J."/>
        </authorList>
    </citation>
    <scope>NUCLEOTIDE SEQUENCE</scope>
    <source>
        <strain evidence="1">G5</strain>
    </source>
</reference>
<accession>A0AAE9I2B1</accession>
<dbReference type="EMBL" id="CP097330">
    <property type="protein sequence ID" value="URF04300.1"/>
    <property type="molecule type" value="Genomic_DNA"/>
</dbReference>
<organism evidence="1 2">
    <name type="scientific">Cupriavidus campinensis</name>
    <dbReference type="NCBI Taxonomy" id="151783"/>
    <lineage>
        <taxon>Bacteria</taxon>
        <taxon>Pseudomonadati</taxon>
        <taxon>Pseudomonadota</taxon>
        <taxon>Betaproteobacteria</taxon>
        <taxon>Burkholderiales</taxon>
        <taxon>Burkholderiaceae</taxon>
        <taxon>Cupriavidus</taxon>
    </lineage>
</organism>
<dbReference type="RefSeq" id="WP_250024954.1">
    <property type="nucleotide sequence ID" value="NZ_CP097330.1"/>
</dbReference>
<evidence type="ECO:0000313" key="2">
    <source>
        <dbReference type="Proteomes" id="UP001056132"/>
    </source>
</evidence>
<protein>
    <submittedName>
        <fullName evidence="1">STY4851/ECs_5259 family protein</fullName>
    </submittedName>
</protein>